<organism evidence="1 2">
    <name type="scientific">Gemmata palustris</name>
    <dbReference type="NCBI Taxonomy" id="2822762"/>
    <lineage>
        <taxon>Bacteria</taxon>
        <taxon>Pseudomonadati</taxon>
        <taxon>Planctomycetota</taxon>
        <taxon>Planctomycetia</taxon>
        <taxon>Gemmatales</taxon>
        <taxon>Gemmataceae</taxon>
        <taxon>Gemmata</taxon>
    </lineage>
</organism>
<accession>A0ABS5C349</accession>
<dbReference type="Proteomes" id="UP000676565">
    <property type="component" value="Unassembled WGS sequence"/>
</dbReference>
<sequence>MLVYGSRDGRYLAAAIELVSEGNKDRPEARDAFVAKCETYLQSGVGVVIVDVVTARTANLHDDLMARISPGVTTWGERLYVTAYRPTGKNGSAQLTVWREGQTLGAPLPTAPLWLLHGPCIPLPLETTYEDTFRQLRLPTGP</sequence>
<evidence type="ECO:0000313" key="1">
    <source>
        <dbReference type="EMBL" id="MBP3960285.1"/>
    </source>
</evidence>
<evidence type="ECO:0000313" key="2">
    <source>
        <dbReference type="Proteomes" id="UP000676565"/>
    </source>
</evidence>
<dbReference type="EMBL" id="JAGKQQ010000001">
    <property type="protein sequence ID" value="MBP3960285.1"/>
    <property type="molecule type" value="Genomic_DNA"/>
</dbReference>
<reference evidence="1 2" key="1">
    <citation type="submission" date="2021-04" db="EMBL/GenBank/DDBJ databases">
        <authorList>
            <person name="Ivanova A."/>
        </authorList>
    </citation>
    <scope>NUCLEOTIDE SEQUENCE [LARGE SCALE GENOMIC DNA]</scope>
    <source>
        <strain evidence="1 2">G18</strain>
    </source>
</reference>
<name>A0ABS5C349_9BACT</name>
<gene>
    <name evidence="1" type="ORF">J8F10_34085</name>
</gene>
<protein>
    <submittedName>
        <fullName evidence="1">Uncharacterized protein</fullName>
    </submittedName>
</protein>
<keyword evidence="2" id="KW-1185">Reference proteome</keyword>
<proteinExistence type="predicted"/>
<dbReference type="RefSeq" id="WP_210661484.1">
    <property type="nucleotide sequence ID" value="NZ_JAGKQQ010000001.1"/>
</dbReference>
<comment type="caution">
    <text evidence="1">The sequence shown here is derived from an EMBL/GenBank/DDBJ whole genome shotgun (WGS) entry which is preliminary data.</text>
</comment>